<feature type="transmembrane region" description="Helical" evidence="2">
    <location>
        <begin position="240"/>
        <end position="259"/>
    </location>
</feature>
<feature type="transmembrane region" description="Helical" evidence="2">
    <location>
        <begin position="75"/>
        <end position="98"/>
    </location>
</feature>
<accession>A0A518DI27</accession>
<feature type="transmembrane region" description="Helical" evidence="2">
    <location>
        <begin position="153"/>
        <end position="179"/>
    </location>
</feature>
<keyword evidence="2" id="KW-1133">Transmembrane helix</keyword>
<evidence type="ECO:0000256" key="2">
    <source>
        <dbReference type="SAM" id="Phobius"/>
    </source>
</evidence>
<organism evidence="3 4">
    <name type="scientific">Pirellulimonas nuda</name>
    <dbReference type="NCBI Taxonomy" id="2528009"/>
    <lineage>
        <taxon>Bacteria</taxon>
        <taxon>Pseudomonadati</taxon>
        <taxon>Planctomycetota</taxon>
        <taxon>Planctomycetia</taxon>
        <taxon>Pirellulales</taxon>
        <taxon>Lacipirellulaceae</taxon>
        <taxon>Pirellulimonas</taxon>
    </lineage>
</organism>
<dbReference type="KEGG" id="pnd:Pla175_45560"/>
<dbReference type="AlphaFoldDB" id="A0A518DI27"/>
<keyword evidence="2" id="KW-0472">Membrane</keyword>
<reference evidence="3 4" key="1">
    <citation type="submission" date="2019-02" db="EMBL/GenBank/DDBJ databases">
        <title>Deep-cultivation of Planctomycetes and their phenomic and genomic characterization uncovers novel biology.</title>
        <authorList>
            <person name="Wiegand S."/>
            <person name="Jogler M."/>
            <person name="Boedeker C."/>
            <person name="Pinto D."/>
            <person name="Vollmers J."/>
            <person name="Rivas-Marin E."/>
            <person name="Kohn T."/>
            <person name="Peeters S.H."/>
            <person name="Heuer A."/>
            <person name="Rast P."/>
            <person name="Oberbeckmann S."/>
            <person name="Bunk B."/>
            <person name="Jeske O."/>
            <person name="Meyerdierks A."/>
            <person name="Storesund J.E."/>
            <person name="Kallscheuer N."/>
            <person name="Luecker S."/>
            <person name="Lage O.M."/>
            <person name="Pohl T."/>
            <person name="Merkel B.J."/>
            <person name="Hornburger P."/>
            <person name="Mueller R.-W."/>
            <person name="Bruemmer F."/>
            <person name="Labrenz M."/>
            <person name="Spormann A.M."/>
            <person name="Op den Camp H."/>
            <person name="Overmann J."/>
            <person name="Amann R."/>
            <person name="Jetten M.S.M."/>
            <person name="Mascher T."/>
            <person name="Medema M.H."/>
            <person name="Devos D.P."/>
            <person name="Kaster A.-K."/>
            <person name="Ovreas L."/>
            <person name="Rohde M."/>
            <person name="Galperin M.Y."/>
            <person name="Jogler C."/>
        </authorList>
    </citation>
    <scope>NUCLEOTIDE SEQUENCE [LARGE SCALE GENOMIC DNA]</scope>
    <source>
        <strain evidence="3 4">Pla175</strain>
    </source>
</reference>
<feature type="region of interest" description="Disordered" evidence="1">
    <location>
        <begin position="1"/>
        <end position="20"/>
    </location>
</feature>
<keyword evidence="4" id="KW-1185">Reference proteome</keyword>
<dbReference type="EMBL" id="CP036291">
    <property type="protein sequence ID" value="QDU91136.1"/>
    <property type="molecule type" value="Genomic_DNA"/>
</dbReference>
<dbReference type="Proteomes" id="UP000317429">
    <property type="component" value="Chromosome"/>
</dbReference>
<feature type="transmembrane region" description="Helical" evidence="2">
    <location>
        <begin position="185"/>
        <end position="206"/>
    </location>
</feature>
<feature type="transmembrane region" description="Helical" evidence="2">
    <location>
        <begin position="118"/>
        <end position="141"/>
    </location>
</feature>
<proteinExistence type="predicted"/>
<keyword evidence="2" id="KW-0812">Transmembrane</keyword>
<evidence type="ECO:0000313" key="3">
    <source>
        <dbReference type="EMBL" id="QDU91136.1"/>
    </source>
</evidence>
<sequence length="319" mass="34125">MSPHKKQSTDAPEPSNGFASAAPALDEHKLALDLAQVRAQRAEARSRVGLDGSARVDPADGWLFLGAMIALGGGVYPCVATFIFLAWFVAGVAVGWLMGVPLRVDLPGLFDLFALLPAFVIGCFFAGFVSVWTLLLSKLFLATLGWRPGWDRLGVALGGLVGLVCTAWPIASGSAFFSFEMTSEFWAFLALGPGVATLVGQFFGALGGVRNLKEQELLDARHGRVNPPAAEARRVSIKQLLLITAWASVCLTAAKAAGLMTAGTLGLLCLAPPLQFLSGRLMLRLARRYDRWADARKARRRKRAVARPEAQAAAPRPND</sequence>
<name>A0A518DI27_9BACT</name>
<evidence type="ECO:0000256" key="1">
    <source>
        <dbReference type="SAM" id="MobiDB-lite"/>
    </source>
</evidence>
<evidence type="ECO:0000313" key="4">
    <source>
        <dbReference type="Proteomes" id="UP000317429"/>
    </source>
</evidence>
<dbReference type="RefSeq" id="WP_145290964.1">
    <property type="nucleotide sequence ID" value="NZ_CP036291.1"/>
</dbReference>
<gene>
    <name evidence="3" type="ORF">Pla175_45560</name>
</gene>
<protein>
    <submittedName>
        <fullName evidence="3">Uncharacterized protein</fullName>
    </submittedName>
</protein>